<dbReference type="GO" id="GO:0006508">
    <property type="term" value="P:proteolysis"/>
    <property type="evidence" value="ECO:0007669"/>
    <property type="project" value="InterPro"/>
</dbReference>
<dbReference type="SMART" id="SM01361">
    <property type="entry name" value="A2M_recep"/>
    <property type="match status" value="1"/>
</dbReference>
<evidence type="ECO:0000313" key="7">
    <source>
        <dbReference type="EMBL" id="CAG9810633.1"/>
    </source>
</evidence>
<evidence type="ECO:0000256" key="4">
    <source>
        <dbReference type="ARBA" id="ARBA00024195"/>
    </source>
</evidence>
<dbReference type="OrthoDB" id="8033859at2759"/>
<feature type="chain" id="PRO_5040257768" description="Peptidase S1 domain-containing protein" evidence="5">
    <location>
        <begin position="25"/>
        <end position="1586"/>
    </location>
</feature>
<dbReference type="Gene3D" id="1.50.10.20">
    <property type="match status" value="1"/>
</dbReference>
<dbReference type="PROSITE" id="PS00134">
    <property type="entry name" value="TRYPSIN_HIS"/>
    <property type="match status" value="1"/>
</dbReference>
<dbReference type="InterPro" id="IPR050473">
    <property type="entry name" value="A2M/Complement_sys"/>
</dbReference>
<dbReference type="InterPro" id="IPR008930">
    <property type="entry name" value="Terpenoid_cyclase/PrenylTrfase"/>
</dbReference>
<evidence type="ECO:0000259" key="6">
    <source>
        <dbReference type="PROSITE" id="PS50240"/>
    </source>
</evidence>
<dbReference type="Pfam" id="PF00207">
    <property type="entry name" value="A2M"/>
    <property type="match status" value="1"/>
</dbReference>
<dbReference type="SUPFAM" id="SSF50494">
    <property type="entry name" value="Trypsin-like serine proteases"/>
    <property type="match status" value="1"/>
</dbReference>
<feature type="signal peptide" evidence="5">
    <location>
        <begin position="1"/>
        <end position="24"/>
    </location>
</feature>
<dbReference type="Gene3D" id="2.40.10.10">
    <property type="entry name" value="Trypsin-like serine proteases"/>
    <property type="match status" value="1"/>
</dbReference>
<dbReference type="InterPro" id="IPR002890">
    <property type="entry name" value="MG2"/>
</dbReference>
<feature type="domain" description="Peptidase S1" evidence="6">
    <location>
        <begin position="44"/>
        <end position="288"/>
    </location>
</feature>
<keyword evidence="8" id="KW-1185">Reference proteome</keyword>
<dbReference type="CDD" id="cd00190">
    <property type="entry name" value="Tryp_SPc"/>
    <property type="match status" value="1"/>
</dbReference>
<dbReference type="GO" id="GO:0004866">
    <property type="term" value="F:endopeptidase inhibitor activity"/>
    <property type="evidence" value="ECO:0007669"/>
    <property type="project" value="InterPro"/>
</dbReference>
<dbReference type="InterPro" id="IPR001599">
    <property type="entry name" value="Macroglobln_a2"/>
</dbReference>
<dbReference type="InterPro" id="IPR009048">
    <property type="entry name" value="A-macroglobulin_rcpt-bd"/>
</dbReference>
<dbReference type="Gene3D" id="2.20.130.20">
    <property type="match status" value="1"/>
</dbReference>
<dbReference type="Pfam" id="PF07678">
    <property type="entry name" value="TED_complement"/>
    <property type="match status" value="2"/>
</dbReference>
<dbReference type="GO" id="GO:0004252">
    <property type="term" value="F:serine-type endopeptidase activity"/>
    <property type="evidence" value="ECO:0007669"/>
    <property type="project" value="InterPro"/>
</dbReference>
<reference evidence="7" key="1">
    <citation type="submission" date="2022-01" db="EMBL/GenBank/DDBJ databases">
        <authorList>
            <person name="King R."/>
        </authorList>
    </citation>
    <scope>NUCLEOTIDE SEQUENCE</scope>
</reference>
<dbReference type="SUPFAM" id="SSF48239">
    <property type="entry name" value="Terpenoid cyclases/Protein prenyltransferases"/>
    <property type="match status" value="1"/>
</dbReference>
<dbReference type="Pfam" id="PF07677">
    <property type="entry name" value="A2M_recep"/>
    <property type="match status" value="1"/>
</dbReference>
<dbReference type="InterPro" id="IPR036595">
    <property type="entry name" value="A-macroglobulin_rcpt-bd_sf"/>
</dbReference>
<dbReference type="EMBL" id="OU895880">
    <property type="protein sequence ID" value="CAG9810633.1"/>
    <property type="molecule type" value="Genomic_DNA"/>
</dbReference>
<dbReference type="PROSITE" id="PS50240">
    <property type="entry name" value="TRYPSIN_DOM"/>
    <property type="match status" value="1"/>
</dbReference>
<dbReference type="InterPro" id="IPR011625">
    <property type="entry name" value="A2M_N_BRD"/>
</dbReference>
<dbReference type="Gene3D" id="2.60.40.10">
    <property type="entry name" value="Immunoglobulins"/>
    <property type="match status" value="1"/>
</dbReference>
<comment type="similarity">
    <text evidence="4">Belongs to the peptidase S1 family. CLIP subfamily.</text>
</comment>
<keyword evidence="1 5" id="KW-0732">Signal</keyword>
<evidence type="ECO:0000256" key="5">
    <source>
        <dbReference type="SAM" id="SignalP"/>
    </source>
</evidence>
<dbReference type="Gene3D" id="2.60.120.1540">
    <property type="match status" value="1"/>
</dbReference>
<dbReference type="GO" id="GO:0005615">
    <property type="term" value="C:extracellular space"/>
    <property type="evidence" value="ECO:0007669"/>
    <property type="project" value="InterPro"/>
</dbReference>
<dbReference type="FunFam" id="2.40.10.10:FF:000068">
    <property type="entry name" value="transmembrane protease serine 2"/>
    <property type="match status" value="1"/>
</dbReference>
<dbReference type="InterPro" id="IPR001254">
    <property type="entry name" value="Trypsin_dom"/>
</dbReference>
<dbReference type="InterPro" id="IPR013783">
    <property type="entry name" value="Ig-like_fold"/>
</dbReference>
<protein>
    <recommendedName>
        <fullName evidence="6">Peptidase S1 domain-containing protein</fullName>
    </recommendedName>
</protein>
<gene>
    <name evidence="7" type="ORF">CHIRRI_LOCUS13446</name>
</gene>
<dbReference type="InterPro" id="IPR011626">
    <property type="entry name" value="Alpha-macroglobulin_TED"/>
</dbReference>
<dbReference type="InterPro" id="IPR018114">
    <property type="entry name" value="TRYPSIN_HIS"/>
</dbReference>
<dbReference type="SMART" id="SM01360">
    <property type="entry name" value="A2M"/>
    <property type="match status" value="1"/>
</dbReference>
<dbReference type="InterPro" id="IPR009003">
    <property type="entry name" value="Peptidase_S1_PA"/>
</dbReference>
<dbReference type="Gene3D" id="2.60.40.1930">
    <property type="match status" value="2"/>
</dbReference>
<evidence type="ECO:0000256" key="3">
    <source>
        <dbReference type="ARBA" id="ARBA00023157"/>
    </source>
</evidence>
<dbReference type="SUPFAM" id="SSF49410">
    <property type="entry name" value="Alpha-macroglobulin receptor domain"/>
    <property type="match status" value="1"/>
</dbReference>
<dbReference type="Proteomes" id="UP001153620">
    <property type="component" value="Chromosome 4"/>
</dbReference>
<dbReference type="PANTHER" id="PTHR11412">
    <property type="entry name" value="MACROGLOBULIN / COMPLEMENT"/>
    <property type="match status" value="1"/>
</dbReference>
<keyword evidence="3" id="KW-1015">Disulfide bond</keyword>
<dbReference type="SMART" id="SM00020">
    <property type="entry name" value="Tryp_SPc"/>
    <property type="match status" value="1"/>
</dbReference>
<name>A0A9N9S8C1_9DIPT</name>
<evidence type="ECO:0000313" key="8">
    <source>
        <dbReference type="Proteomes" id="UP001153620"/>
    </source>
</evidence>
<sequence>MFIKRSSIIKLLIFSCAFFEYSNYNCSGHREEFCGKRTALKALIINGLTAERGLFPWVAVLMSGDVPFCGGSLLTNDLVLTAAHCIRGKDDMYLFHPNNLTVVLGAHNLSDPYENGKIFVNVSKIEVHKDWNITSEDYDADIAILTLDHIVKFNSHITPICLIPPQSNITMIDNGYTAGYGMSEKRSYENILRFINIPIISDVHDCMKSYDVLYKMSSKRTICAGSRNGSGVCEGDSGNGLFVIHDDTHYLRGIVSSSVKSGYSCDTFEFAIFTNVDKFYDWIQEKIKKREQLVLIGSRFITPGTNYTFILYGINLASNSSLSVSFEGINRIEPILLSNLDETLNKEMSFQIPLSSMPNYELKLLYKRSSSTICVEQSIQLINLLERPIILININKPIYEPFDEIKLKVFVLNHKLIPFNEPKKLDVTVTDANNKTFKSFRLLAKNYGLYENVFRLSGNLNFGLWKLEVKVGDKKRSKRFKVQESLKKTIQLDVKMSKELSFYDKQINMSLIVKHPTKIHVTADLTISVDIYSLATNSTIVQNIRFYSRFRNFKKFRLVEDLGISSNHSDCLVKFNITIDDFQSNLTSSLESEVILRKDKIRKISLKRKKYFRPGLKFKAVADVRSIDGKRDNTITSMEAIVTYYRSHNQTYNKSQTLNITNGESLVEINPRNDTTKIEIELRVAETYLREYIERHPGTDEYITVKLTKTNSTAREVLVEASAKFRTLSVIIYGPNGLVYTKNCAEAKGHNNHGFSFNLKDEMKPKATLIAYDFTSNGEIVYDMVELDVGHYKYNSLKISTNVSANSKQLIDLLIESEIGSTVFLTAFEQDSSLQYGLSEKSINREIMSFTNLKFKSTPEFKFDDSSLFVMQPFKEINNDKTSGIDDEFEENQHESLNAPTYRHDYIPDKWFDDEYFLENDTIKKILKKIPSRQTTWQIQGISIHPTKGLAVASYSLNVDVPKSHLININSPPMTRENEIFEIKYEIKNLVQESTRLSVKVKVENGDLISMNKNSCSISHQPTLSYDLTLLQGTNSIQNIFLRSHKADTMKVTVMTDAKYFVDVERIIKVDDKQKLVCSAFKFVESFKAMKSLKIDQSMHNSRYEVTIYGNLLDPLIGRFESFFPSFKYKESKINLLSASITFYKFLKAINKSEIELGKKIFKDLEKGRDFATELLEAEIELKSPSNIRVVAYAAQALIDCKEFLKIDEELVKAAASLIMSHQNSDGSFPYDEMSSYRVDIGSRSAQVQIQTSIVILLFIKDPELKDIHHEKISKTLNYFNTLKPEDLHNDYEIVLIAHVFSVNDDDEASQFFLKKYKASHVNATLQKHKSMFVETISTLIMTKILLYEDPKEEVKWLIEQRSTDGGFYSPYSTALALQALYEYTKFRNFPQTNLDIYVNNTLKGRLDSCLDSKHIEIDSKKFSFSTTNKVLLYLSEHKENSPQKSNGQFFNVTNDVKNEGNGKYKINIKVRILGTIKIYFKTVNFMMIEVEIPNGYKLDKVFHTSMFKGEFQKNNQMLLIYGRNIKCCEHDVEFSLLLTKIYYVCNLAPSTITVYDYYRQNLKNIFNYTIDQSDILCNCYNIKHQ</sequence>
<organism evidence="7 8">
    <name type="scientific">Chironomus riparius</name>
    <dbReference type="NCBI Taxonomy" id="315576"/>
    <lineage>
        <taxon>Eukaryota</taxon>
        <taxon>Metazoa</taxon>
        <taxon>Ecdysozoa</taxon>
        <taxon>Arthropoda</taxon>
        <taxon>Hexapoda</taxon>
        <taxon>Insecta</taxon>
        <taxon>Pterygota</taxon>
        <taxon>Neoptera</taxon>
        <taxon>Endopterygota</taxon>
        <taxon>Diptera</taxon>
        <taxon>Nematocera</taxon>
        <taxon>Chironomoidea</taxon>
        <taxon>Chironomidae</taxon>
        <taxon>Chironominae</taxon>
        <taxon>Chironomus</taxon>
    </lineage>
</organism>
<dbReference type="Pfam" id="PF00089">
    <property type="entry name" value="Trypsin"/>
    <property type="match status" value="1"/>
</dbReference>
<accession>A0A9N9S8C1</accession>
<dbReference type="Pfam" id="PF07703">
    <property type="entry name" value="A2M_BRD"/>
    <property type="match status" value="1"/>
</dbReference>
<dbReference type="PRINTS" id="PR00722">
    <property type="entry name" value="CHYMOTRYPSIN"/>
</dbReference>
<dbReference type="InterPro" id="IPR001314">
    <property type="entry name" value="Peptidase_S1A"/>
</dbReference>
<reference evidence="7" key="2">
    <citation type="submission" date="2022-10" db="EMBL/GenBank/DDBJ databases">
        <authorList>
            <consortium name="ENA_rothamsted_submissions"/>
            <consortium name="culmorum"/>
            <person name="King R."/>
        </authorList>
    </citation>
    <scope>NUCLEOTIDE SEQUENCE</scope>
</reference>
<dbReference type="InterPro" id="IPR043504">
    <property type="entry name" value="Peptidase_S1_PA_chymotrypsin"/>
</dbReference>
<dbReference type="Pfam" id="PF01835">
    <property type="entry name" value="MG2"/>
    <property type="match status" value="1"/>
</dbReference>
<evidence type="ECO:0000256" key="2">
    <source>
        <dbReference type="ARBA" id="ARBA00022966"/>
    </source>
</evidence>
<proteinExistence type="inferred from homology"/>
<evidence type="ECO:0000256" key="1">
    <source>
        <dbReference type="ARBA" id="ARBA00022729"/>
    </source>
</evidence>
<dbReference type="Gene3D" id="2.60.40.690">
    <property type="entry name" value="Alpha-macroglobulin, receptor-binding domain"/>
    <property type="match status" value="1"/>
</dbReference>
<dbReference type="PANTHER" id="PTHR11412:SF136">
    <property type="entry name" value="CD109 ANTIGEN"/>
    <property type="match status" value="1"/>
</dbReference>
<keyword evidence="2" id="KW-0882">Thioester bond</keyword>